<comment type="catalytic activity">
    <reaction evidence="10">
        <text>7-carboxy-7-carbaguanine + NH4(+) + 2 ATP = 7-cyano-7-carbaguanine + 2 AMP + 2 diphosphate + 2 H(+)</text>
        <dbReference type="Rhea" id="RHEA:27982"/>
        <dbReference type="ChEBI" id="CHEBI:15378"/>
        <dbReference type="ChEBI" id="CHEBI:28938"/>
        <dbReference type="ChEBI" id="CHEBI:30616"/>
        <dbReference type="ChEBI" id="CHEBI:33019"/>
        <dbReference type="ChEBI" id="CHEBI:45075"/>
        <dbReference type="ChEBI" id="CHEBI:61036"/>
        <dbReference type="ChEBI" id="CHEBI:456215"/>
        <dbReference type="EC" id="6.3.4.20"/>
    </reaction>
</comment>
<dbReference type="Proteomes" id="UP000247586">
    <property type="component" value="Chromosome"/>
</dbReference>
<proteinExistence type="inferred from homology"/>
<comment type="function">
    <text evidence="7">Catalyzes the ATP-dependent conversion of 7-carboxy-7-deazaguanine (CDG) to 7-cyano-7-deazaguanine (preQ(0)).</text>
</comment>
<evidence type="ECO:0000256" key="9">
    <source>
        <dbReference type="ARBA" id="ARBA00039149"/>
    </source>
</evidence>
<evidence type="ECO:0000256" key="7">
    <source>
        <dbReference type="ARBA" id="ARBA00037768"/>
    </source>
</evidence>
<dbReference type="GO" id="GO:0016874">
    <property type="term" value="F:ligase activity"/>
    <property type="evidence" value="ECO:0007669"/>
    <property type="project" value="UniProtKB-KW"/>
</dbReference>
<dbReference type="GO" id="GO:0046872">
    <property type="term" value="F:metal ion binding"/>
    <property type="evidence" value="ECO:0007669"/>
    <property type="project" value="UniProtKB-KW"/>
</dbReference>
<name>A0A2U9IVR9_9CREN</name>
<evidence type="ECO:0000256" key="1">
    <source>
        <dbReference type="ARBA" id="ARBA00005061"/>
    </source>
</evidence>
<evidence type="ECO:0000256" key="10">
    <source>
        <dbReference type="ARBA" id="ARBA00047890"/>
    </source>
</evidence>
<comment type="similarity">
    <text evidence="8">Belongs to the QueC family.</text>
</comment>
<keyword evidence="6" id="KW-0067">ATP-binding</keyword>
<comment type="pathway">
    <text evidence="1">Purine metabolism; 7-cyano-7-deazaguanine biosynthesis.</text>
</comment>
<dbReference type="RefSeq" id="WP_054836576.1">
    <property type="nucleotide sequence ID" value="NZ_BBBA01000006.1"/>
</dbReference>
<sequence>MKSLFLVSGGLDSTSGMYKFRDMEYDCVTVNYGQRAYREQVRYARLNCDKLNKKLIEINIKELGLAFRHGKTMIPHEPIKHRNAAIIPLMLVYASEMGYSQVYVFTVSEECVYESNKPEILKLLTAMAKALHVELVFPFLGLSKSYVLKIGVSSGMNPVDTYSCIVGHKRHCGRCSQCEMRKIAFLQAGIKDETSYLY</sequence>
<gene>
    <name evidence="11" type="ORF">DFR87_10905</name>
</gene>
<dbReference type="SUPFAM" id="SSF52402">
    <property type="entry name" value="Adenine nucleotide alpha hydrolases-like"/>
    <property type="match status" value="1"/>
</dbReference>
<dbReference type="Gene3D" id="3.40.50.620">
    <property type="entry name" value="HUPs"/>
    <property type="match status" value="1"/>
</dbReference>
<dbReference type="AlphaFoldDB" id="A0A2U9IVR9"/>
<evidence type="ECO:0000256" key="8">
    <source>
        <dbReference type="ARBA" id="ARBA00037993"/>
    </source>
</evidence>
<keyword evidence="5" id="KW-0862">Zinc</keyword>
<evidence type="ECO:0000256" key="6">
    <source>
        <dbReference type="ARBA" id="ARBA00022840"/>
    </source>
</evidence>
<dbReference type="PANTHER" id="PTHR42914:SF1">
    <property type="entry name" value="7-CYANO-7-DEAZAGUANINE SYNTHASE"/>
    <property type="match status" value="1"/>
</dbReference>
<keyword evidence="12" id="KW-1185">Reference proteome</keyword>
<dbReference type="KEGG" id="mhk:DFR87_10905"/>
<dbReference type="EC" id="6.3.4.20" evidence="9"/>
<evidence type="ECO:0000256" key="5">
    <source>
        <dbReference type="ARBA" id="ARBA00022833"/>
    </source>
</evidence>
<evidence type="ECO:0000256" key="2">
    <source>
        <dbReference type="ARBA" id="ARBA00022598"/>
    </source>
</evidence>
<dbReference type="OrthoDB" id="6532at2157"/>
<dbReference type="STRING" id="1293036.GCA_001315825_01381"/>
<protein>
    <recommendedName>
        <fullName evidence="9">7-cyano-7-deazaguanine synthase</fullName>
        <ecNumber evidence="9">6.3.4.20</ecNumber>
    </recommendedName>
</protein>
<dbReference type="InterPro" id="IPR018317">
    <property type="entry name" value="QueC"/>
</dbReference>
<keyword evidence="2" id="KW-0436">Ligase</keyword>
<evidence type="ECO:0000313" key="12">
    <source>
        <dbReference type="Proteomes" id="UP000247586"/>
    </source>
</evidence>
<dbReference type="GeneID" id="36835857"/>
<keyword evidence="3" id="KW-0479">Metal-binding</keyword>
<accession>A0A2U9IVR9</accession>
<evidence type="ECO:0000256" key="3">
    <source>
        <dbReference type="ARBA" id="ARBA00022723"/>
    </source>
</evidence>
<dbReference type="PANTHER" id="PTHR42914">
    <property type="entry name" value="7-CYANO-7-DEAZAGUANINE SYNTHASE"/>
    <property type="match status" value="1"/>
</dbReference>
<reference evidence="11" key="1">
    <citation type="submission" date="2018-05" db="EMBL/GenBank/DDBJ databases">
        <title>Complete Genome Sequences of Extremely Thermoacidophilic, Metal-Mobilizing Type-Strain Members of the Archaeal Family Sulfolobaceae: Acidianus brierleyi DSM-1651T, Acidianus sulfidivorans DSM-18786T, Metallosphaera hakonensis DSM-7519T, and Metallosphaera prunae DSM-10039T.</title>
        <authorList>
            <person name="Counts J.A."/>
            <person name="Kelly R.M."/>
        </authorList>
    </citation>
    <scope>NUCLEOTIDE SEQUENCE [LARGE SCALE GENOMIC DNA]</scope>
    <source>
        <strain evidence="11">HO1-1</strain>
    </source>
</reference>
<dbReference type="Pfam" id="PF06508">
    <property type="entry name" value="QueC"/>
    <property type="match status" value="1"/>
</dbReference>
<dbReference type="EMBL" id="CP029287">
    <property type="protein sequence ID" value="AWS00106.1"/>
    <property type="molecule type" value="Genomic_DNA"/>
</dbReference>
<evidence type="ECO:0000313" key="11">
    <source>
        <dbReference type="EMBL" id="AWS00106.1"/>
    </source>
</evidence>
<keyword evidence="4" id="KW-0547">Nucleotide-binding</keyword>
<organism evidence="11 12">
    <name type="scientific">Metallosphaera hakonensis JCM 8857 = DSM 7519</name>
    <dbReference type="NCBI Taxonomy" id="1293036"/>
    <lineage>
        <taxon>Archaea</taxon>
        <taxon>Thermoproteota</taxon>
        <taxon>Thermoprotei</taxon>
        <taxon>Sulfolobales</taxon>
        <taxon>Sulfolobaceae</taxon>
        <taxon>Metallosphaera</taxon>
    </lineage>
</organism>
<dbReference type="InterPro" id="IPR014729">
    <property type="entry name" value="Rossmann-like_a/b/a_fold"/>
</dbReference>
<evidence type="ECO:0000256" key="4">
    <source>
        <dbReference type="ARBA" id="ARBA00022741"/>
    </source>
</evidence>
<dbReference type="GO" id="GO:0005524">
    <property type="term" value="F:ATP binding"/>
    <property type="evidence" value="ECO:0007669"/>
    <property type="project" value="UniProtKB-KW"/>
</dbReference>